<dbReference type="GO" id="GO:0016787">
    <property type="term" value="F:hydrolase activity"/>
    <property type="evidence" value="ECO:0007669"/>
    <property type="project" value="UniProtKB-KW"/>
</dbReference>
<dbReference type="InterPro" id="IPR029058">
    <property type="entry name" value="AB_hydrolase_fold"/>
</dbReference>
<gene>
    <name evidence="2" type="ORF">LEL_05259</name>
</gene>
<dbReference type="OrthoDB" id="19653at2759"/>
<dbReference type="InterPro" id="IPR050300">
    <property type="entry name" value="GDXG_lipolytic_enzyme"/>
</dbReference>
<accession>A0A168HXM9</accession>
<dbReference type="STRING" id="1081108.A0A168HXM9"/>
<protein>
    <submittedName>
        <fullName evidence="2">Pirin</fullName>
    </submittedName>
</protein>
<proteinExistence type="predicted"/>
<reference evidence="2 3" key="1">
    <citation type="journal article" date="2016" name="Genome Biol. Evol.">
        <title>Divergent and convergent evolution of fungal pathogenicity.</title>
        <authorList>
            <person name="Shang Y."/>
            <person name="Xiao G."/>
            <person name="Zheng P."/>
            <person name="Cen K."/>
            <person name="Zhan S."/>
            <person name="Wang C."/>
        </authorList>
    </citation>
    <scope>NUCLEOTIDE SEQUENCE [LARGE SCALE GENOMIC DNA]</scope>
    <source>
        <strain evidence="2 3">RCEF 1005</strain>
    </source>
</reference>
<evidence type="ECO:0000313" key="3">
    <source>
        <dbReference type="Proteomes" id="UP000076881"/>
    </source>
</evidence>
<dbReference type="PANTHER" id="PTHR48081">
    <property type="entry name" value="AB HYDROLASE SUPERFAMILY PROTEIN C4A8.06C"/>
    <property type="match status" value="1"/>
</dbReference>
<organism evidence="2 3">
    <name type="scientific">Akanthomyces lecanii RCEF 1005</name>
    <dbReference type="NCBI Taxonomy" id="1081108"/>
    <lineage>
        <taxon>Eukaryota</taxon>
        <taxon>Fungi</taxon>
        <taxon>Dikarya</taxon>
        <taxon>Ascomycota</taxon>
        <taxon>Pezizomycotina</taxon>
        <taxon>Sordariomycetes</taxon>
        <taxon>Hypocreomycetidae</taxon>
        <taxon>Hypocreales</taxon>
        <taxon>Cordycipitaceae</taxon>
        <taxon>Akanthomyces</taxon>
        <taxon>Cordyceps confragosa</taxon>
    </lineage>
</organism>
<dbReference type="AlphaFoldDB" id="A0A168HXM9"/>
<dbReference type="PANTHER" id="PTHR48081:SF3">
    <property type="entry name" value="ALPHA_BETA HYDROLASE FOLD-3 DOMAIN-CONTAINING PROTEIN"/>
    <property type="match status" value="1"/>
</dbReference>
<sequence>MLQKITKVYADHGMPIECDIYTVAEPVPDAPVALFFHAGALTGWGRDCVPPWLVQACCKQKWPLISASYRLMPQTGTAGLAEDVTAAYDFAQSWDCSSDKKRRVIVVGASAGFFLASFLGRTADPPPLALFSIAGINSFTHPFYRSSVLVTPEVTPDSAVEPALAGPLVVGRSIPNGHDDASIFRVDALQSDAGRDPAWTPPAVPDTRTPQEKQMWDARALLYRYLIYHNRWPDMTAALDGGREWHAWTAARRAQWPPTVIFHGSADSAVPLEVSEQLREVMGADKVSVFVAEGQDHLFERAMFLEEEKPGMNAVRDAVAKLVEVVKQANERK</sequence>
<dbReference type="EMBL" id="AZHF01000003">
    <property type="protein sequence ID" value="OAA78436.1"/>
    <property type="molecule type" value="Genomic_DNA"/>
</dbReference>
<name>A0A168HXM9_CORDF</name>
<keyword evidence="3" id="KW-1185">Reference proteome</keyword>
<evidence type="ECO:0000256" key="1">
    <source>
        <dbReference type="ARBA" id="ARBA00022801"/>
    </source>
</evidence>
<keyword evidence="1" id="KW-0378">Hydrolase</keyword>
<evidence type="ECO:0000313" key="2">
    <source>
        <dbReference type="EMBL" id="OAA78436.1"/>
    </source>
</evidence>
<dbReference type="SUPFAM" id="SSF53474">
    <property type="entry name" value="alpha/beta-Hydrolases"/>
    <property type="match status" value="1"/>
</dbReference>
<dbReference type="Gene3D" id="3.40.50.1820">
    <property type="entry name" value="alpha/beta hydrolase"/>
    <property type="match status" value="1"/>
</dbReference>
<dbReference type="Proteomes" id="UP000076881">
    <property type="component" value="Unassembled WGS sequence"/>
</dbReference>
<comment type="caution">
    <text evidence="2">The sequence shown here is derived from an EMBL/GenBank/DDBJ whole genome shotgun (WGS) entry which is preliminary data.</text>
</comment>